<evidence type="ECO:0000313" key="3">
    <source>
        <dbReference type="EMBL" id="MCT7967740.1"/>
    </source>
</evidence>
<protein>
    <submittedName>
        <fullName evidence="3">SBBP repeat-containing protein</fullName>
    </submittedName>
</protein>
<proteinExistence type="predicted"/>
<organism evidence="3 4">
    <name type="scientific">Laspinema palackyanum D2a</name>
    <dbReference type="NCBI Taxonomy" id="2953684"/>
    <lineage>
        <taxon>Bacteria</taxon>
        <taxon>Bacillati</taxon>
        <taxon>Cyanobacteriota</taxon>
        <taxon>Cyanophyceae</taxon>
        <taxon>Oscillatoriophycideae</taxon>
        <taxon>Oscillatoriales</taxon>
        <taxon>Laspinemataceae</taxon>
        <taxon>Laspinema</taxon>
        <taxon>Laspinema palackyanum</taxon>
    </lineage>
</organism>
<dbReference type="InterPro" id="IPR011042">
    <property type="entry name" value="6-blade_b-propeller_TolB-like"/>
</dbReference>
<dbReference type="SUPFAM" id="SSF101898">
    <property type="entry name" value="NHL repeat"/>
    <property type="match status" value="1"/>
</dbReference>
<keyword evidence="4" id="KW-1185">Reference proteome</keyword>
<name>A0ABT2MUT3_9CYAN</name>
<evidence type="ECO:0000313" key="4">
    <source>
        <dbReference type="Proteomes" id="UP001525890"/>
    </source>
</evidence>
<dbReference type="EMBL" id="JAMXFF010000022">
    <property type="protein sequence ID" value="MCT7967740.1"/>
    <property type="molecule type" value="Genomic_DNA"/>
</dbReference>
<dbReference type="Proteomes" id="UP001525890">
    <property type="component" value="Unassembled WGS sequence"/>
</dbReference>
<dbReference type="InterPro" id="IPR010620">
    <property type="entry name" value="SBBP_repeat"/>
</dbReference>
<dbReference type="PANTHER" id="PTHR35580:SF1">
    <property type="entry name" value="PHYTASE-LIKE DOMAIN-CONTAINING PROTEIN"/>
    <property type="match status" value="1"/>
</dbReference>
<evidence type="ECO:0000256" key="1">
    <source>
        <dbReference type="SAM" id="MobiDB-lite"/>
    </source>
</evidence>
<dbReference type="InterPro" id="IPR057708">
    <property type="entry name" value="DUF7948"/>
</dbReference>
<gene>
    <name evidence="3" type="ORF">NG799_15465</name>
</gene>
<dbReference type="Pfam" id="PF25778">
    <property type="entry name" value="DUF7948"/>
    <property type="match status" value="1"/>
</dbReference>
<dbReference type="Pfam" id="PF06739">
    <property type="entry name" value="SBBP"/>
    <property type="match status" value="5"/>
</dbReference>
<accession>A0ABT2MUT3</accession>
<evidence type="ECO:0000259" key="2">
    <source>
        <dbReference type="Pfam" id="PF25778"/>
    </source>
</evidence>
<comment type="caution">
    <text evidence="3">The sequence shown here is derived from an EMBL/GenBank/DDBJ whole genome shotgun (WGS) entry which is preliminary data.</text>
</comment>
<sequence>MQNKMDVEGLEIEWRSPLEPSSLVDASGLLPLTTEAAGTGFNAEFYLNAYPDVAQAVSTGEFESGWQHWLLYGQQEGRLPVAPIESVSPEGTPGDPLSGSQVPNLGQLPLSFIPNAGQYDPTVNFTVRGASHGIFFTPDEVVFSAAAQPDPESDELQSSVVRLEFVGANGDPVIEGIEPLPGLANFLSGSDESSWSGNLPTYQGIAYRDLYDGIDLVYRGTEGELKREFVVDPGADPGQIRLDYSGIEAVALREGALVLQTALGELIEAAPIIYQDIEGSRVAVAGQYELLDSGQVGFDLGAYDPNYALIIDPTLQYSSYLGGTLQDQGDAIALDAEGNIYIAGRTISTDFPTRIPLQSTISNPPSFKFDAFITKIAADGASAFYSTYLGGLENDRALDVVVDSRGSAFVVGETSSDNFPVTVGAAQTAANGETDGFILKLTPNGGFIELGTYFGGARSDSVNSITLDNEGNFYVTGQTFSENFPMVGAVQNTIGGNGSDVLVAKFNPVGGLVYSTFLGGFGNDVGNAIAVDANQNVYVTGQASTDNFPLVSELQRRYRGGGDAFVTKISSDGSELIYSTYLGGRDSDVGNAIAVDAAGHVYVAGSTGVPRDAQPRAVIPLGDFPTLNPIQGQLSGLSSAFVTKLAPNGRSLIYSTFLGGSGFESGNDMAIDDRANVYLTGETTSSDLPQVAPIQPGFGGNGDAFVGKILADGRTIDYLTYLGGNGFESGNAIAVNAAGTAFVTGQSASPNFPTVNPLPNAAGGVQGDAFVVAIAQPINPTQPIVVPPGTPTPGPGTLPGPGGAEPFPPAPEPTEPAAPPPPPPRFENFIQSVTERGLNPLTLYFNEAAYLAQDPGVAEAVAAGTFTSGLEHYLLFGRDEGRPAPTQFFNEGEYLARNSDVAVAVGTGQLASGFAHFVQTGFFEGRDRNAKLFLESFYLRQNPDVAEAVAAGIFSSGYSHYLQSGQFERRNPNPVFDETFYLTQNPDVAAIVAAGGFQSGFEHFIEQGEFQGRQPSPVFNESAYLFRNIDVAQALNRGAFGGSAFEHFVLFGVQEGRVATP</sequence>
<feature type="compositionally biased region" description="Pro residues" evidence="1">
    <location>
        <begin position="806"/>
        <end position="824"/>
    </location>
</feature>
<feature type="region of interest" description="Disordered" evidence="1">
    <location>
        <begin position="783"/>
        <end position="824"/>
    </location>
</feature>
<dbReference type="RefSeq" id="WP_368007302.1">
    <property type="nucleotide sequence ID" value="NZ_JAMXFF010000022.1"/>
</dbReference>
<dbReference type="InterPro" id="IPR052918">
    <property type="entry name" value="Motility_Chemotaxis_Reg"/>
</dbReference>
<dbReference type="Gene3D" id="2.120.10.30">
    <property type="entry name" value="TolB, C-terminal domain"/>
    <property type="match status" value="1"/>
</dbReference>
<dbReference type="PANTHER" id="PTHR35580">
    <property type="entry name" value="CELL SURFACE GLYCOPROTEIN (S-LAYER PROTEIN)-LIKE PROTEIN"/>
    <property type="match status" value="1"/>
</dbReference>
<reference evidence="3 4" key="1">
    <citation type="journal article" date="2022" name="Front. Microbiol.">
        <title>High genomic differentiation and limited gene flow indicate recent cryptic speciation within the genus Laspinema (cyanobacteria).</title>
        <authorList>
            <person name="Stanojkovic A."/>
            <person name="Skoupy S."/>
            <person name="Skaloud P."/>
            <person name="Dvorak P."/>
        </authorList>
    </citation>
    <scope>NUCLEOTIDE SEQUENCE [LARGE SCALE GENOMIC DNA]</scope>
    <source>
        <strain evidence="3 4">D2a</strain>
    </source>
</reference>
<feature type="domain" description="DUF7948" evidence="2">
    <location>
        <begin position="112"/>
        <end position="314"/>
    </location>
</feature>
<feature type="compositionally biased region" description="Pro residues" evidence="1">
    <location>
        <begin position="785"/>
        <end position="798"/>
    </location>
</feature>